<evidence type="ECO:0000313" key="3">
    <source>
        <dbReference type="Proteomes" id="UP000253769"/>
    </source>
</evidence>
<dbReference type="RefSeq" id="WP_114696660.1">
    <property type="nucleotide sequence ID" value="NZ_QQOH01000004.1"/>
</dbReference>
<dbReference type="Proteomes" id="UP000253769">
    <property type="component" value="Unassembled WGS sequence"/>
</dbReference>
<dbReference type="AlphaFoldDB" id="A0A369WAK2"/>
<keyword evidence="1 2" id="KW-0812">Transmembrane</keyword>
<keyword evidence="1" id="KW-0472">Membrane</keyword>
<accession>A0A369WAK2</accession>
<dbReference type="OrthoDB" id="952847at2"/>
<evidence type="ECO:0000313" key="2">
    <source>
        <dbReference type="EMBL" id="RDE19040.1"/>
    </source>
</evidence>
<gene>
    <name evidence="2" type="ORF">DV711_15705</name>
</gene>
<sequence>MFNSELPSQAQLPSSLQLLRSTLLAMIAAAAILVTVVLPAEYGIDPTGIGWKLNLTQMGIIKVQLAEEAAADRAKQTIDSAPPAVQALAESPAAPVTVAPATPVAAAIEPLPITELPEKKRDSLRLILGPGEPAEIKLEMKQGDTVKFRWSANGGSLNYNTHADRTKGSSHTYEKGRFQPGQQGSLTAVFDGQHGWFWRNRTDKAVTLTLEVEGDFLAMKRVI</sequence>
<name>A0A369WAK2_9GAMM</name>
<dbReference type="EMBL" id="QQOH01000004">
    <property type="protein sequence ID" value="RDE19040.1"/>
    <property type="molecule type" value="Genomic_DNA"/>
</dbReference>
<feature type="transmembrane region" description="Helical" evidence="1">
    <location>
        <begin position="23"/>
        <end position="44"/>
    </location>
</feature>
<protein>
    <submittedName>
        <fullName evidence="2">Transmembrane anchor protein</fullName>
    </submittedName>
</protein>
<keyword evidence="1" id="KW-1133">Transmembrane helix</keyword>
<organism evidence="2 3">
    <name type="scientific">Motiliproteus coralliicola</name>
    <dbReference type="NCBI Taxonomy" id="2283196"/>
    <lineage>
        <taxon>Bacteria</taxon>
        <taxon>Pseudomonadati</taxon>
        <taxon>Pseudomonadota</taxon>
        <taxon>Gammaproteobacteria</taxon>
        <taxon>Oceanospirillales</taxon>
        <taxon>Oceanospirillaceae</taxon>
        <taxon>Motiliproteus</taxon>
    </lineage>
</organism>
<evidence type="ECO:0000256" key="1">
    <source>
        <dbReference type="SAM" id="Phobius"/>
    </source>
</evidence>
<comment type="caution">
    <text evidence="2">The sequence shown here is derived from an EMBL/GenBank/DDBJ whole genome shotgun (WGS) entry which is preliminary data.</text>
</comment>
<reference evidence="2 3" key="1">
    <citation type="submission" date="2018-07" db="EMBL/GenBank/DDBJ databases">
        <title>Motiliproteus coralliicola sp. nov., a bacterium isolated from Coral.</title>
        <authorList>
            <person name="Wang G."/>
        </authorList>
    </citation>
    <scope>NUCLEOTIDE SEQUENCE [LARGE SCALE GENOMIC DNA]</scope>
    <source>
        <strain evidence="2 3">C34</strain>
    </source>
</reference>
<keyword evidence="3" id="KW-1185">Reference proteome</keyword>
<proteinExistence type="predicted"/>